<dbReference type="FunFam" id="3.20.20.140:FF:000047">
    <property type="entry name" value="PHP domain-containing protein"/>
    <property type="match status" value="1"/>
</dbReference>
<dbReference type="SUPFAM" id="SSF81301">
    <property type="entry name" value="Nucleotidyltransferase"/>
    <property type="match status" value="1"/>
</dbReference>
<dbReference type="InterPro" id="IPR002054">
    <property type="entry name" value="DNA-dir_DNA_pol_X"/>
</dbReference>
<dbReference type="SUPFAM" id="SSF47802">
    <property type="entry name" value="DNA polymerase beta, N-terminal domain-like"/>
    <property type="match status" value="1"/>
</dbReference>
<evidence type="ECO:0000259" key="5">
    <source>
        <dbReference type="SMART" id="SM00481"/>
    </source>
</evidence>
<dbReference type="InterPro" id="IPR027421">
    <property type="entry name" value="DNA_pol_lamdba_lyase_dom_sf"/>
</dbReference>
<dbReference type="InterPro" id="IPR003141">
    <property type="entry name" value="Pol/His_phosphatase_N"/>
</dbReference>
<evidence type="ECO:0000256" key="3">
    <source>
        <dbReference type="ARBA" id="ARBA00022705"/>
    </source>
</evidence>
<evidence type="ECO:0000256" key="2">
    <source>
        <dbReference type="ARBA" id="ARBA00022634"/>
    </source>
</evidence>
<dbReference type="InterPro" id="IPR022311">
    <property type="entry name" value="PolX-like"/>
</dbReference>
<dbReference type="SUPFAM" id="SSF47781">
    <property type="entry name" value="RuvA domain 2-like"/>
    <property type="match status" value="1"/>
</dbReference>
<dbReference type="InterPro" id="IPR010996">
    <property type="entry name" value="HHH_MUS81"/>
</dbReference>
<keyword evidence="7" id="KW-0269">Exonuclease</keyword>
<dbReference type="Pfam" id="PF14520">
    <property type="entry name" value="HHH_5"/>
    <property type="match status" value="1"/>
</dbReference>
<dbReference type="InterPro" id="IPR037160">
    <property type="entry name" value="DNA_Pol_thumb_sf"/>
</dbReference>
<evidence type="ECO:0000259" key="4">
    <source>
        <dbReference type="SMART" id="SM00278"/>
    </source>
</evidence>
<dbReference type="SMART" id="SM00481">
    <property type="entry name" value="POLIIIAc"/>
    <property type="match status" value="1"/>
</dbReference>
<proteinExistence type="predicted"/>
<accession>A0A7G7G4K0</accession>
<dbReference type="Gene3D" id="1.10.150.110">
    <property type="entry name" value="DNA polymerase beta, N-terminal domain-like"/>
    <property type="match status" value="1"/>
</dbReference>
<dbReference type="Gene3D" id="3.20.20.140">
    <property type="entry name" value="Metal-dependent hydrolases"/>
    <property type="match status" value="1"/>
</dbReference>
<evidence type="ECO:0000256" key="1">
    <source>
        <dbReference type="ARBA" id="ARBA00001946"/>
    </source>
</evidence>
<organism evidence="7 8">
    <name type="scientific">Adhaeribacter swui</name>
    <dbReference type="NCBI Taxonomy" id="2086471"/>
    <lineage>
        <taxon>Bacteria</taxon>
        <taxon>Pseudomonadati</taxon>
        <taxon>Bacteroidota</taxon>
        <taxon>Cytophagia</taxon>
        <taxon>Cytophagales</taxon>
        <taxon>Hymenobacteraceae</taxon>
        <taxon>Adhaeribacter</taxon>
    </lineage>
</organism>
<dbReference type="Gene3D" id="1.10.150.20">
    <property type="entry name" value="5' to 3' exonuclease, C-terminal subdomain"/>
    <property type="match status" value="1"/>
</dbReference>
<feature type="domain" description="DNA-directed DNA polymerase X" evidence="6">
    <location>
        <begin position="1"/>
        <end position="305"/>
    </location>
</feature>
<dbReference type="InterPro" id="IPR016195">
    <property type="entry name" value="Pol/histidinol_Pase-like"/>
</dbReference>
<keyword evidence="2" id="KW-0237">DNA synthesis</keyword>
<evidence type="ECO:0000259" key="6">
    <source>
        <dbReference type="SMART" id="SM00483"/>
    </source>
</evidence>
<dbReference type="GO" id="GO:0003677">
    <property type="term" value="F:DNA binding"/>
    <property type="evidence" value="ECO:0007669"/>
    <property type="project" value="InterPro"/>
</dbReference>
<gene>
    <name evidence="7" type="primary">polX</name>
    <name evidence="7" type="ORF">HUW51_04820</name>
</gene>
<dbReference type="InterPro" id="IPR050243">
    <property type="entry name" value="PHP_phosphatase"/>
</dbReference>
<dbReference type="GO" id="GO:0008270">
    <property type="term" value="F:zinc ion binding"/>
    <property type="evidence" value="ECO:0007669"/>
    <property type="project" value="TreeGrafter"/>
</dbReference>
<dbReference type="AlphaFoldDB" id="A0A7G7G4K0"/>
<dbReference type="Gene3D" id="3.30.210.10">
    <property type="entry name" value="DNA polymerase, thumb domain"/>
    <property type="match status" value="1"/>
</dbReference>
<protein>
    <submittedName>
        <fullName evidence="7">DNA polymerase/3'-5' exonuclease PolX</fullName>
    </submittedName>
</protein>
<dbReference type="InterPro" id="IPR047967">
    <property type="entry name" value="PolX_PHP"/>
</dbReference>
<keyword evidence="3" id="KW-0235">DNA replication</keyword>
<dbReference type="SUPFAM" id="SSF89550">
    <property type="entry name" value="PHP domain-like"/>
    <property type="match status" value="1"/>
</dbReference>
<dbReference type="CDD" id="cd07436">
    <property type="entry name" value="PHP_PolX"/>
    <property type="match status" value="1"/>
</dbReference>
<dbReference type="NCBIfam" id="NF006375">
    <property type="entry name" value="PRK08609.1"/>
    <property type="match status" value="1"/>
</dbReference>
<keyword evidence="7" id="KW-0378">Hydrolase</keyword>
<dbReference type="KEGG" id="aswu:HUW51_04820"/>
<dbReference type="GO" id="GO:0004527">
    <property type="term" value="F:exonuclease activity"/>
    <property type="evidence" value="ECO:0007669"/>
    <property type="project" value="UniProtKB-KW"/>
</dbReference>
<name>A0A7G7G4K0_9BACT</name>
<dbReference type="InterPro" id="IPR010994">
    <property type="entry name" value="RuvA_2-like"/>
</dbReference>
<keyword evidence="7" id="KW-0540">Nuclease</keyword>
<dbReference type="InterPro" id="IPR003583">
    <property type="entry name" value="Hlx-hairpin-Hlx_DNA-bd_motif"/>
</dbReference>
<dbReference type="GO" id="GO:0006281">
    <property type="term" value="P:DNA repair"/>
    <property type="evidence" value="ECO:0007669"/>
    <property type="project" value="InterPro"/>
</dbReference>
<dbReference type="RefSeq" id="WP_185272865.1">
    <property type="nucleotide sequence ID" value="NZ_CP055156.1"/>
</dbReference>
<feature type="domain" description="Helix-hairpin-helix DNA-binding motif class 1" evidence="4">
    <location>
        <begin position="50"/>
        <end position="69"/>
    </location>
</feature>
<feature type="domain" description="Helix-hairpin-helix DNA-binding motif class 1" evidence="4">
    <location>
        <begin position="90"/>
        <end position="109"/>
    </location>
</feature>
<dbReference type="SMART" id="SM00483">
    <property type="entry name" value="POLXc"/>
    <property type="match status" value="1"/>
</dbReference>
<dbReference type="GO" id="GO:0042578">
    <property type="term" value="F:phosphoric ester hydrolase activity"/>
    <property type="evidence" value="ECO:0007669"/>
    <property type="project" value="TreeGrafter"/>
</dbReference>
<dbReference type="InterPro" id="IPR004013">
    <property type="entry name" value="PHP_dom"/>
</dbReference>
<dbReference type="Pfam" id="PF02811">
    <property type="entry name" value="PHP"/>
    <property type="match status" value="1"/>
</dbReference>
<dbReference type="Proteomes" id="UP000515237">
    <property type="component" value="Chromosome"/>
</dbReference>
<dbReference type="EMBL" id="CP055156">
    <property type="protein sequence ID" value="QNF32084.1"/>
    <property type="molecule type" value="Genomic_DNA"/>
</dbReference>
<reference evidence="7 8" key="1">
    <citation type="journal article" date="2018" name="Int. J. Syst. Evol. Microbiol.">
        <title>Adhaeribacter swui sp. nov., isolated from wet mud.</title>
        <authorList>
            <person name="Kim D.U."/>
            <person name="Kim K.W."/>
            <person name="Kang M.S."/>
            <person name="Kim J.Y."/>
            <person name="Jang J.H."/>
            <person name="Kim M.K."/>
        </authorList>
    </citation>
    <scope>NUCLEOTIDE SEQUENCE [LARGE SCALE GENOMIC DNA]</scope>
    <source>
        <strain evidence="7 8">KCTC 52873</strain>
    </source>
</reference>
<dbReference type="PANTHER" id="PTHR36928">
    <property type="entry name" value="PHOSPHATASE YCDX-RELATED"/>
    <property type="match status" value="1"/>
</dbReference>
<keyword evidence="8" id="KW-1185">Reference proteome</keyword>
<evidence type="ECO:0000313" key="7">
    <source>
        <dbReference type="EMBL" id="QNF32084.1"/>
    </source>
</evidence>
<dbReference type="GO" id="GO:0005829">
    <property type="term" value="C:cytosol"/>
    <property type="evidence" value="ECO:0007669"/>
    <property type="project" value="TreeGrafter"/>
</dbReference>
<feature type="domain" description="Helix-hairpin-helix DNA-binding motif class 1" evidence="4">
    <location>
        <begin position="125"/>
        <end position="144"/>
    </location>
</feature>
<dbReference type="GO" id="GO:0071978">
    <property type="term" value="P:bacterial-type flagellum-dependent swarming motility"/>
    <property type="evidence" value="ECO:0007669"/>
    <property type="project" value="TreeGrafter"/>
</dbReference>
<sequence length="571" mass="64094">MKNKDIIRSFRLAVSLLELHDENPFKIRTYSNAVANLERLEVPLASLKVAELEHLEGIGKSIASKIFELNQTGSFPELDALLAATPPGVVNMLQIKGIGPKKIRAIWKELGVETTEDLLQACENNQIAALKGFGAKTQETIKNALLYSESSKGKVHYATVEKYTEELVTFLKNNLNTDLVAAAGEVRRRLEIIQTMQFVVGTDQPLQIPALLAQRPELQPDLEKSGPFTWRGHETQTGVQVEIKTVVPASFYNNLFIYSGAPAHLNATYNDSASLLQLANQQVFTSEQEIYEKAGLAYIEPEMREGTQEIELARENRLPVLITDDDLQGILHNHTTYSDGANTLATMATYCRDHGYQYVGICDHSKAAFYANGLIEHRVKEQHREIDSLNRELAPFKIFKGIEADILADGSLDYNDEVLSSFDFVVASIHSNLKMEEKKATERLLGAIQNPFTTILGHPTGRLLLQREGYPIDYKTVIDACAFYKVIIEINANPWRLDLDWRWVEYALSQGVLLSINPDAHSTAGYHDMHYGVQVARKGGLTKEMTFNAWPLEKVSKYFEERRIKALAAIK</sequence>
<feature type="domain" description="Polymerase/histidinol phosphatase N-terminal" evidence="5">
    <location>
        <begin position="329"/>
        <end position="408"/>
    </location>
</feature>
<dbReference type="Pfam" id="PF14716">
    <property type="entry name" value="HHH_8"/>
    <property type="match status" value="1"/>
</dbReference>
<dbReference type="PIRSF" id="PIRSF005047">
    <property type="entry name" value="UCP005047_YshC"/>
    <property type="match status" value="1"/>
</dbReference>
<dbReference type="SMART" id="SM00278">
    <property type="entry name" value="HhH1"/>
    <property type="match status" value="3"/>
</dbReference>
<comment type="cofactor">
    <cofactor evidence="1">
        <name>Mg(2+)</name>
        <dbReference type="ChEBI" id="CHEBI:18420"/>
    </cofactor>
</comment>
<dbReference type="PANTHER" id="PTHR36928:SF1">
    <property type="entry name" value="PHOSPHATASE YCDX-RELATED"/>
    <property type="match status" value="1"/>
</dbReference>
<dbReference type="GO" id="GO:0003887">
    <property type="term" value="F:DNA-directed DNA polymerase activity"/>
    <property type="evidence" value="ECO:0007669"/>
    <property type="project" value="InterPro"/>
</dbReference>
<dbReference type="InterPro" id="IPR043519">
    <property type="entry name" value="NT_sf"/>
</dbReference>
<evidence type="ECO:0000313" key="8">
    <source>
        <dbReference type="Proteomes" id="UP000515237"/>
    </source>
</evidence>